<name>A0A4Y6U746_9PROT</name>
<protein>
    <recommendedName>
        <fullName evidence="3">Toprim domain-containing protein</fullName>
    </recommendedName>
</protein>
<dbReference type="InterPro" id="IPR034154">
    <property type="entry name" value="TOPRIM_DnaG/twinkle"/>
</dbReference>
<accession>A0A4Y6U746</accession>
<reference evidence="1 2" key="1">
    <citation type="submission" date="2019-03" db="EMBL/GenBank/DDBJ databases">
        <title>The complete genome sequence of Swingsia_sp. F3b2 LMG30590(T).</title>
        <authorList>
            <person name="Chua K.-O."/>
            <person name="Chan K.-G."/>
            <person name="See-Too W.-S."/>
        </authorList>
    </citation>
    <scope>NUCLEOTIDE SEQUENCE [LARGE SCALE GENOMIC DNA]</scope>
    <source>
        <strain evidence="1 2">F3b2</strain>
    </source>
</reference>
<dbReference type="Gene3D" id="3.40.1360.10">
    <property type="match status" value="1"/>
</dbReference>
<evidence type="ECO:0000313" key="2">
    <source>
        <dbReference type="Proteomes" id="UP000318709"/>
    </source>
</evidence>
<keyword evidence="2" id="KW-1185">Reference proteome</keyword>
<dbReference type="OrthoDB" id="784829at2"/>
<dbReference type="KEGG" id="swf:E3E12_00915"/>
<dbReference type="EMBL" id="CP038231">
    <property type="protein sequence ID" value="QDH12994.1"/>
    <property type="molecule type" value="Genomic_DNA"/>
</dbReference>
<dbReference type="Proteomes" id="UP000318709">
    <property type="component" value="Chromosome"/>
</dbReference>
<organism evidence="1 2">
    <name type="scientific">Formicincola oecophyllae</name>
    <dbReference type="NCBI Taxonomy" id="2558361"/>
    <lineage>
        <taxon>Bacteria</taxon>
        <taxon>Pseudomonadati</taxon>
        <taxon>Pseudomonadota</taxon>
        <taxon>Alphaproteobacteria</taxon>
        <taxon>Acetobacterales</taxon>
        <taxon>Acetobacteraceae</taxon>
        <taxon>Formicincola</taxon>
    </lineage>
</organism>
<proteinExistence type="predicted"/>
<gene>
    <name evidence="1" type="ORF">E3E12_00915</name>
</gene>
<evidence type="ECO:0000313" key="1">
    <source>
        <dbReference type="EMBL" id="QDH12994.1"/>
    </source>
</evidence>
<dbReference type="RefSeq" id="WP_141442637.1">
    <property type="nucleotide sequence ID" value="NZ_CP038231.1"/>
</dbReference>
<evidence type="ECO:0008006" key="3">
    <source>
        <dbReference type="Google" id="ProtNLM"/>
    </source>
</evidence>
<sequence>MWHLTKVERFHLYRDADSHPLYATLCARHPDGRKEFRWMCFGRLKSGEAPRWHYKAPPEPRPLYGLHELALRPSAPVLVVEGEQTAETLHLDPDFPYVAVTSPGGAANPHKADWSPLMGCNVTIWPDNDPPGLDYAERVKCLCWKAGALSVAVVNVEGLPTKWDLADSLSAPEFQKGLEVTP</sequence>
<dbReference type="CDD" id="cd01029">
    <property type="entry name" value="TOPRIM_primases"/>
    <property type="match status" value="1"/>
</dbReference>
<dbReference type="AlphaFoldDB" id="A0A4Y6U746"/>